<evidence type="ECO:0000313" key="5">
    <source>
        <dbReference type="Proteomes" id="UP000027222"/>
    </source>
</evidence>
<dbReference type="InterPro" id="IPR002889">
    <property type="entry name" value="WSC_carb-bd"/>
</dbReference>
<feature type="chain" id="PRO_5001646346" description="WSC domain-containing protein" evidence="2">
    <location>
        <begin position="21"/>
        <end position="375"/>
    </location>
</feature>
<feature type="domain" description="WSC" evidence="3">
    <location>
        <begin position="54"/>
        <end position="145"/>
    </location>
</feature>
<feature type="domain" description="WSC" evidence="3">
    <location>
        <begin position="159"/>
        <end position="253"/>
    </location>
</feature>
<dbReference type="OrthoDB" id="5985073at2759"/>
<protein>
    <recommendedName>
        <fullName evidence="3">WSC domain-containing protein</fullName>
    </recommendedName>
</protein>
<dbReference type="PROSITE" id="PS51212">
    <property type="entry name" value="WSC"/>
    <property type="match status" value="3"/>
</dbReference>
<dbReference type="AlphaFoldDB" id="A0A067T0B7"/>
<proteinExistence type="predicted"/>
<evidence type="ECO:0000259" key="3">
    <source>
        <dbReference type="PROSITE" id="PS51212"/>
    </source>
</evidence>
<dbReference type="InterPro" id="IPR051589">
    <property type="entry name" value="Sialate-O-sulfotransferase"/>
</dbReference>
<dbReference type="PANTHER" id="PTHR45964">
    <property type="entry name" value="WSCD FAMILY MEMBER CG9164"/>
    <property type="match status" value="1"/>
</dbReference>
<reference evidence="5" key="1">
    <citation type="journal article" date="2014" name="Proc. Natl. Acad. Sci. U.S.A.">
        <title>Extensive sampling of basidiomycete genomes demonstrates inadequacy of the white-rot/brown-rot paradigm for wood decay fungi.</title>
        <authorList>
            <person name="Riley R."/>
            <person name="Salamov A.A."/>
            <person name="Brown D.W."/>
            <person name="Nagy L.G."/>
            <person name="Floudas D."/>
            <person name="Held B.W."/>
            <person name="Levasseur A."/>
            <person name="Lombard V."/>
            <person name="Morin E."/>
            <person name="Otillar R."/>
            <person name="Lindquist E.A."/>
            <person name="Sun H."/>
            <person name="LaButti K.M."/>
            <person name="Schmutz J."/>
            <person name="Jabbour D."/>
            <person name="Luo H."/>
            <person name="Baker S.E."/>
            <person name="Pisabarro A.G."/>
            <person name="Walton J.D."/>
            <person name="Blanchette R.A."/>
            <person name="Henrissat B."/>
            <person name="Martin F."/>
            <person name="Cullen D."/>
            <person name="Hibbett D.S."/>
            <person name="Grigoriev I.V."/>
        </authorList>
    </citation>
    <scope>NUCLEOTIDE SEQUENCE [LARGE SCALE GENOMIC DNA]</scope>
    <source>
        <strain evidence="5">CBS 339.88</strain>
    </source>
</reference>
<keyword evidence="1" id="KW-0677">Repeat</keyword>
<accession>A0A067T0B7</accession>
<dbReference type="STRING" id="685588.A0A067T0B7"/>
<dbReference type="Proteomes" id="UP000027222">
    <property type="component" value="Unassembled WGS sequence"/>
</dbReference>
<evidence type="ECO:0000313" key="4">
    <source>
        <dbReference type="EMBL" id="KDR73374.1"/>
    </source>
</evidence>
<dbReference type="HOGENOM" id="CLU_737797_0_0_1"/>
<evidence type="ECO:0000256" key="2">
    <source>
        <dbReference type="SAM" id="SignalP"/>
    </source>
</evidence>
<name>A0A067T0B7_GALM3</name>
<feature type="domain" description="WSC" evidence="3">
    <location>
        <begin position="275"/>
        <end position="375"/>
    </location>
</feature>
<dbReference type="SMART" id="SM00321">
    <property type="entry name" value="WSC"/>
    <property type="match status" value="3"/>
</dbReference>
<feature type="signal peptide" evidence="2">
    <location>
        <begin position="1"/>
        <end position="20"/>
    </location>
</feature>
<gene>
    <name evidence="4" type="ORF">GALMADRAFT_1341953</name>
</gene>
<evidence type="ECO:0000256" key="1">
    <source>
        <dbReference type="ARBA" id="ARBA00022737"/>
    </source>
</evidence>
<dbReference type="PANTHER" id="PTHR45964:SF5">
    <property type="entry name" value="WSCD FAMILY MEMBER CG9164"/>
    <property type="match status" value="1"/>
</dbReference>
<sequence>MLYKFPTLLVVSLCHQWASATPLESRDSPTVLPQFQNFAVDGCFTFVLYNINFSSLFPTCLLNRASSLSVQLSNSTDMTVEGCISTCSDAGFIRAGLVAGTQCWCGNVIRSGNHIVANSSCVFSCPGNADEICGGDSSMLEYSIRPPVIPQEVTAVRANWFVIFCAQDDPTLHTLHHRQEASDLMTVERCIDACDAGGFSLAGLEFGRECWCGNADMYGRIGITALTGCTSPCAGNATELCGGPNLLNVYANEFRSVTIGPPHPAPGPIEASGGAWFGPSCVKDEAVLTGGPRTLPHLPSVPIPPEEMTPFLCVDRCAADGRQLAGTEFSQECWCGDGQIPSNVGAPDSDCNMACTDFADFTCGGANRLTVYGRS</sequence>
<keyword evidence="5" id="KW-1185">Reference proteome</keyword>
<keyword evidence="2" id="KW-0732">Signal</keyword>
<dbReference type="EMBL" id="KL142386">
    <property type="protein sequence ID" value="KDR73374.1"/>
    <property type="molecule type" value="Genomic_DNA"/>
</dbReference>
<dbReference type="Pfam" id="PF01822">
    <property type="entry name" value="WSC"/>
    <property type="match status" value="3"/>
</dbReference>
<organism evidence="4 5">
    <name type="scientific">Galerina marginata (strain CBS 339.88)</name>
    <dbReference type="NCBI Taxonomy" id="685588"/>
    <lineage>
        <taxon>Eukaryota</taxon>
        <taxon>Fungi</taxon>
        <taxon>Dikarya</taxon>
        <taxon>Basidiomycota</taxon>
        <taxon>Agaricomycotina</taxon>
        <taxon>Agaricomycetes</taxon>
        <taxon>Agaricomycetidae</taxon>
        <taxon>Agaricales</taxon>
        <taxon>Agaricineae</taxon>
        <taxon>Strophariaceae</taxon>
        <taxon>Galerina</taxon>
    </lineage>
</organism>